<evidence type="ECO:0000259" key="2">
    <source>
        <dbReference type="PROSITE" id="PS50106"/>
    </source>
</evidence>
<dbReference type="PROSITE" id="PS50106">
    <property type="entry name" value="PDZ"/>
    <property type="match status" value="1"/>
</dbReference>
<dbReference type="Proteomes" id="UP001210865">
    <property type="component" value="Chromosome"/>
</dbReference>
<feature type="chain" id="PRO_5046133476" evidence="1">
    <location>
        <begin position="24"/>
        <end position="644"/>
    </location>
</feature>
<dbReference type="InterPro" id="IPR024191">
    <property type="entry name" value="Peptidase_M61"/>
</dbReference>
<evidence type="ECO:0000313" key="4">
    <source>
        <dbReference type="Proteomes" id="UP001210865"/>
    </source>
</evidence>
<accession>A0ABY7NNY3</accession>
<organism evidence="3 4">
    <name type="scientific">Sphingomonas abietis</name>
    <dbReference type="NCBI Taxonomy" id="3012344"/>
    <lineage>
        <taxon>Bacteria</taxon>
        <taxon>Pseudomonadati</taxon>
        <taxon>Pseudomonadota</taxon>
        <taxon>Alphaproteobacteria</taxon>
        <taxon>Sphingomonadales</taxon>
        <taxon>Sphingomonadaceae</taxon>
        <taxon>Sphingomonas</taxon>
    </lineage>
</organism>
<evidence type="ECO:0000313" key="3">
    <source>
        <dbReference type="EMBL" id="WBO22348.1"/>
    </source>
</evidence>
<dbReference type="InterPro" id="IPR040756">
    <property type="entry name" value="Peptidase_M61_N"/>
</dbReference>
<dbReference type="InterPro" id="IPR007963">
    <property type="entry name" value="Peptidase_M61_catalytic"/>
</dbReference>
<dbReference type="EMBL" id="CP115174">
    <property type="protein sequence ID" value="WBO22348.1"/>
    <property type="molecule type" value="Genomic_DNA"/>
</dbReference>
<dbReference type="InterPro" id="IPR001478">
    <property type="entry name" value="PDZ"/>
</dbReference>
<dbReference type="RefSeq" id="WP_270076994.1">
    <property type="nucleotide sequence ID" value="NZ_CP115174.1"/>
</dbReference>
<dbReference type="InterPro" id="IPR036034">
    <property type="entry name" value="PDZ_sf"/>
</dbReference>
<dbReference type="Gene3D" id="2.60.40.3650">
    <property type="match status" value="1"/>
</dbReference>
<dbReference type="InterPro" id="IPR027268">
    <property type="entry name" value="Peptidase_M4/M1_CTD_sf"/>
</dbReference>
<keyword evidence="1" id="KW-0732">Signal</keyword>
<feature type="signal peptide" evidence="1">
    <location>
        <begin position="1"/>
        <end position="23"/>
    </location>
</feature>
<dbReference type="Gene3D" id="1.10.390.10">
    <property type="entry name" value="Neutral Protease Domain 2"/>
    <property type="match status" value="1"/>
</dbReference>
<dbReference type="Gene3D" id="2.30.42.10">
    <property type="match status" value="1"/>
</dbReference>
<dbReference type="PIRSF" id="PIRSF016493">
    <property type="entry name" value="Glycyl_aminpptds"/>
    <property type="match status" value="1"/>
</dbReference>
<keyword evidence="4" id="KW-1185">Reference proteome</keyword>
<feature type="domain" description="PDZ" evidence="2">
    <location>
        <begin position="544"/>
        <end position="609"/>
    </location>
</feature>
<dbReference type="Pfam" id="PF05299">
    <property type="entry name" value="Peptidase_M61"/>
    <property type="match status" value="1"/>
</dbReference>
<evidence type="ECO:0000256" key="1">
    <source>
        <dbReference type="SAM" id="SignalP"/>
    </source>
</evidence>
<reference evidence="3 4" key="1">
    <citation type="submission" date="2022-12" db="EMBL/GenBank/DDBJ databases">
        <title>Sphingomonas abieness sp. nov., an endophytic bacterium isolated from Abies koreana.</title>
        <authorList>
            <person name="Jiang L."/>
            <person name="Lee J."/>
        </authorList>
    </citation>
    <scope>NUCLEOTIDE SEQUENCE [LARGE SCALE GENOMIC DNA]</scope>
    <source>
        <strain evidence="4">PAMB 00755</strain>
    </source>
</reference>
<protein>
    <submittedName>
        <fullName evidence="3">Peptidase M61</fullName>
    </submittedName>
</protein>
<gene>
    <name evidence="3" type="ORF">PBT88_19780</name>
</gene>
<name>A0ABY7NNY3_9SPHN</name>
<sequence length="644" mass="70826">MSSITRALCGVASFALIASAAQAQLQPATNSLPQPVTITDTIPPAQDVRYPGGTISLAVDASDVTRGIFSVKEVIPVAQGGKFTLLMPKWLPGNHSPTGQIDKVANFAFSVDGKTIPWVRDTVDVTAFHLDLPAGAKAVTVSFQYLSPTTGNQGRIVATPDMLSLQWDCVALYPAGYFVRQIPFSATVQYPKGWKSATALAPGLSGDTVTYPTVDFETLVDSPAIAGRNMVSHELAPGVHLDVAADRPDQLVATPEQIAPHKKLVEQAVKLFGAQHYDHYDFLFTLSDTLGGEGLEHHRSSEDGTGADYFTDWASNAPDRNLLAHEFTHSWDGKFRRPADLWTPDYRTPMQDTLLWVYEGQTQFWGYVLQARSGLGTKQEMLDSFAMTAAYYQNSPGKTWRSVEDTTNDPIIAQRRPKAWTSDQWSEDYYEAGKLVWLDADQLIREKTGGKKSLEDFARLFFGVRDRDWGVLPYTFQDIVNALNTVMPYDWATFLNERINAPEPAFPLEGITRGGYRLVYKDKPSDFWKQRENGRKIADFSYSIGLTIGKAGAISGVFWGGPAFDAGLTAGSTLIAVDGRDYSKDLLSSAITAAKGGNQPIHLLVKQNDQYRDVMVKWNGGLRYPTLEKVGKGETGLDKLLAAK</sequence>
<dbReference type="SUPFAM" id="SSF50156">
    <property type="entry name" value="PDZ domain-like"/>
    <property type="match status" value="1"/>
</dbReference>
<proteinExistence type="predicted"/>
<dbReference type="Pfam" id="PF17899">
    <property type="entry name" value="Peptidase_M61_N"/>
    <property type="match status" value="1"/>
</dbReference>